<name>A0ABN9R549_9DINO</name>
<proteinExistence type="predicted"/>
<evidence type="ECO:0000256" key="4">
    <source>
        <dbReference type="SAM" id="MobiDB-lite"/>
    </source>
</evidence>
<feature type="domain" description="Pep3/Vps18 beta-propeller" evidence="5">
    <location>
        <begin position="78"/>
        <end position="391"/>
    </location>
</feature>
<comment type="caution">
    <text evidence="6">The sequence shown here is derived from an EMBL/GenBank/DDBJ whole genome shotgun (WGS) entry which is preliminary data.</text>
</comment>
<feature type="compositionally biased region" description="Low complexity" evidence="4">
    <location>
        <begin position="307"/>
        <end position="316"/>
    </location>
</feature>
<feature type="region of interest" description="Disordered" evidence="4">
    <location>
        <begin position="296"/>
        <end position="317"/>
    </location>
</feature>
<keyword evidence="7" id="KW-1185">Reference proteome</keyword>
<organism evidence="6 7">
    <name type="scientific">Prorocentrum cordatum</name>
    <dbReference type="NCBI Taxonomy" id="2364126"/>
    <lineage>
        <taxon>Eukaryota</taxon>
        <taxon>Sar</taxon>
        <taxon>Alveolata</taxon>
        <taxon>Dinophyceae</taxon>
        <taxon>Prorocentrales</taxon>
        <taxon>Prorocentraceae</taxon>
        <taxon>Prorocentrum</taxon>
    </lineage>
</organism>
<gene>
    <name evidence="6" type="ORF">PCOR1329_LOCUS17108</name>
</gene>
<keyword evidence="2" id="KW-0863">Zinc-finger</keyword>
<evidence type="ECO:0000256" key="3">
    <source>
        <dbReference type="ARBA" id="ARBA00022833"/>
    </source>
</evidence>
<evidence type="ECO:0000256" key="1">
    <source>
        <dbReference type="ARBA" id="ARBA00022723"/>
    </source>
</evidence>
<evidence type="ECO:0000313" key="6">
    <source>
        <dbReference type="EMBL" id="CAK0813045.1"/>
    </source>
</evidence>
<protein>
    <recommendedName>
        <fullName evidence="5">Pep3/Vps18 beta-propeller domain-containing protein</fullName>
    </recommendedName>
</protein>
<feature type="non-terminal residue" evidence="6">
    <location>
        <position position="694"/>
    </location>
</feature>
<keyword evidence="1" id="KW-0479">Metal-binding</keyword>
<dbReference type="EMBL" id="CAUYUJ010005279">
    <property type="protein sequence ID" value="CAK0813045.1"/>
    <property type="molecule type" value="Genomic_DNA"/>
</dbReference>
<dbReference type="InterPro" id="IPR007810">
    <property type="entry name" value="Pep3/Vps18_beta-prop"/>
</dbReference>
<reference evidence="6" key="1">
    <citation type="submission" date="2023-10" db="EMBL/GenBank/DDBJ databases">
        <authorList>
            <person name="Chen Y."/>
            <person name="Shah S."/>
            <person name="Dougan E. K."/>
            <person name="Thang M."/>
            <person name="Chan C."/>
        </authorList>
    </citation>
    <scope>NUCLEOTIDE SEQUENCE [LARGE SCALE GENOMIC DNA]</scope>
</reference>
<dbReference type="PANTHER" id="PTHR23323:SF26">
    <property type="entry name" value="VACUOLAR PROTEIN SORTING-ASSOCIATED PROTEIN 18 HOMOLOG"/>
    <property type="match status" value="1"/>
</dbReference>
<dbReference type="PANTHER" id="PTHR23323">
    <property type="entry name" value="VACUOLAR PROTEIN SORTING-ASSOCIATED PROTEIN"/>
    <property type="match status" value="1"/>
</dbReference>
<sequence>MEGLVTGGRDRAASSGRRAVFSACSADFERRLEDLGARTRSLCGAAVGNCSALVGLQGGDVVRWYPIEQEASLVDFGKDRCTELRKVLLEPKGFHALVTNGQGDSWYLSLDGKARPLSKLKGHIVETVSWDPDSTESCTKDLIVGTAGGQILHVVIEGKERAVKALFAFEPASAERRVSPVCGVHRDRVLAPDGAERMVLLAAVGTGLYAFVGPTLDCLFQRYQGAGATSRALVFEVPEASPRGDLQVVPRCVGPPAAKVLFWLTGVGVLAANLESRLDAEGTLLEAPPGLIAFPRSTRPAGRRARPSGSLVGSLLPEPPGPSSVPLSMGLTAYHVVLVFEDRWAAVSRVTHEVVQQQEWDVAALGPLCGLAPDLQQGQLWLRSARALFELRAEREDRSAWWLLARLGQFDDALAACRSPPQRARVLAAHAEALLRGGRPVGAAQKFAEAAAAGVAGVPFEHVVLRFLRADRKEALLEYLQRRLHACRPEDKLRRTLLGAWAVEACLAHLNDLSLCAHSSAGRAALDEGRARLQALLQGCRDLDTHGLVYHLLQSHGWLDDLVIFAEARRDFATVTLHHVSRGEHADAIRKLDDFSATGAGVELVRRFGASLFWAEPKAFVSLMLRPQLSGVGPASALPAVCRPGWPPTHHAQALRYLEHAARHPSEPAEKAPAVWEGGGPWITGCEGGCPGRR</sequence>
<evidence type="ECO:0000256" key="2">
    <source>
        <dbReference type="ARBA" id="ARBA00022771"/>
    </source>
</evidence>
<evidence type="ECO:0000259" key="5">
    <source>
        <dbReference type="Pfam" id="PF05131"/>
    </source>
</evidence>
<keyword evidence="3" id="KW-0862">Zinc</keyword>
<accession>A0ABN9R549</accession>
<dbReference type="Proteomes" id="UP001189429">
    <property type="component" value="Unassembled WGS sequence"/>
</dbReference>
<dbReference type="Pfam" id="PF05131">
    <property type="entry name" value="Pep3_Vps18"/>
    <property type="match status" value="1"/>
</dbReference>
<evidence type="ECO:0000313" key="7">
    <source>
        <dbReference type="Proteomes" id="UP001189429"/>
    </source>
</evidence>